<protein>
    <submittedName>
        <fullName evidence="2">F-box domain-containing protein</fullName>
    </submittedName>
</protein>
<feature type="domain" description="F-box" evidence="1">
    <location>
        <begin position="6"/>
        <end position="46"/>
    </location>
</feature>
<dbReference type="Gene3D" id="1.20.1280.50">
    <property type="match status" value="1"/>
</dbReference>
<dbReference type="CDD" id="cd22157">
    <property type="entry name" value="F-box_AtFBW1-like"/>
    <property type="match status" value="1"/>
</dbReference>
<reference evidence="2 3" key="1">
    <citation type="journal article" date="2018" name="Mol. Plant">
        <title>The genome of Artemisia annua provides insight into the evolution of Asteraceae family and artemisinin biosynthesis.</title>
        <authorList>
            <person name="Shen Q."/>
            <person name="Zhang L."/>
            <person name="Liao Z."/>
            <person name="Wang S."/>
            <person name="Yan T."/>
            <person name="Shi P."/>
            <person name="Liu M."/>
            <person name="Fu X."/>
            <person name="Pan Q."/>
            <person name="Wang Y."/>
            <person name="Lv Z."/>
            <person name="Lu X."/>
            <person name="Zhang F."/>
            <person name="Jiang W."/>
            <person name="Ma Y."/>
            <person name="Chen M."/>
            <person name="Hao X."/>
            <person name="Li L."/>
            <person name="Tang Y."/>
            <person name="Lv G."/>
            <person name="Zhou Y."/>
            <person name="Sun X."/>
            <person name="Brodelius P.E."/>
            <person name="Rose J.K.C."/>
            <person name="Tang K."/>
        </authorList>
    </citation>
    <scope>NUCLEOTIDE SEQUENCE [LARGE SCALE GENOMIC DNA]</scope>
    <source>
        <strain evidence="3">cv. Huhao1</strain>
        <tissue evidence="2">Leaf</tissue>
    </source>
</reference>
<dbReference type="SMART" id="SM00256">
    <property type="entry name" value="FBOX"/>
    <property type="match status" value="1"/>
</dbReference>
<dbReference type="SUPFAM" id="SSF81383">
    <property type="entry name" value="F-box domain"/>
    <property type="match status" value="1"/>
</dbReference>
<evidence type="ECO:0000313" key="2">
    <source>
        <dbReference type="EMBL" id="PWA29490.1"/>
    </source>
</evidence>
<dbReference type="InterPro" id="IPR050796">
    <property type="entry name" value="SCF_F-box_component"/>
</dbReference>
<dbReference type="AlphaFoldDB" id="A0A2U1KA54"/>
<keyword evidence="3" id="KW-1185">Reference proteome</keyword>
<dbReference type="EMBL" id="PKPP01026795">
    <property type="protein sequence ID" value="PWA29490.1"/>
    <property type="molecule type" value="Genomic_DNA"/>
</dbReference>
<dbReference type="InterPro" id="IPR017451">
    <property type="entry name" value="F-box-assoc_interact_dom"/>
</dbReference>
<accession>A0A2U1KA54</accession>
<proteinExistence type="predicted"/>
<dbReference type="NCBIfam" id="TIGR01640">
    <property type="entry name" value="F_box_assoc_1"/>
    <property type="match status" value="1"/>
</dbReference>
<dbReference type="Pfam" id="PF00646">
    <property type="entry name" value="F-box"/>
    <property type="match status" value="1"/>
</dbReference>
<dbReference type="PANTHER" id="PTHR31672:SF13">
    <property type="entry name" value="F-BOX PROTEIN CPR30-LIKE"/>
    <property type="match status" value="1"/>
</dbReference>
<dbReference type="Pfam" id="PF08268">
    <property type="entry name" value="FBA_3"/>
    <property type="match status" value="1"/>
</dbReference>
<dbReference type="Proteomes" id="UP000245207">
    <property type="component" value="Unassembled WGS sequence"/>
</dbReference>
<evidence type="ECO:0000313" key="3">
    <source>
        <dbReference type="Proteomes" id="UP000245207"/>
    </source>
</evidence>
<comment type="caution">
    <text evidence="2">The sequence shown here is derived from an EMBL/GenBank/DDBJ whole genome shotgun (WGS) entry which is preliminary data.</text>
</comment>
<dbReference type="InterPro" id="IPR001810">
    <property type="entry name" value="F-box_dom"/>
</dbReference>
<gene>
    <name evidence="2" type="ORF">CTI12_AA622950</name>
</gene>
<organism evidence="2 3">
    <name type="scientific">Artemisia annua</name>
    <name type="common">Sweet wormwood</name>
    <dbReference type="NCBI Taxonomy" id="35608"/>
    <lineage>
        <taxon>Eukaryota</taxon>
        <taxon>Viridiplantae</taxon>
        <taxon>Streptophyta</taxon>
        <taxon>Embryophyta</taxon>
        <taxon>Tracheophyta</taxon>
        <taxon>Spermatophyta</taxon>
        <taxon>Magnoliopsida</taxon>
        <taxon>eudicotyledons</taxon>
        <taxon>Gunneridae</taxon>
        <taxon>Pentapetalae</taxon>
        <taxon>asterids</taxon>
        <taxon>campanulids</taxon>
        <taxon>Asterales</taxon>
        <taxon>Asteraceae</taxon>
        <taxon>Asteroideae</taxon>
        <taxon>Anthemideae</taxon>
        <taxon>Artemisiinae</taxon>
        <taxon>Artemisia</taxon>
    </lineage>
</organism>
<dbReference type="InterPro" id="IPR036047">
    <property type="entry name" value="F-box-like_dom_sf"/>
</dbReference>
<dbReference type="PANTHER" id="PTHR31672">
    <property type="entry name" value="BNACNNG10540D PROTEIN"/>
    <property type="match status" value="1"/>
</dbReference>
<name>A0A2U1KA54_ARTAN</name>
<dbReference type="STRING" id="35608.A0A2U1KA54"/>
<dbReference type="InterPro" id="IPR013187">
    <property type="entry name" value="F-box-assoc_dom_typ3"/>
</dbReference>
<sequence length="325" mass="37370">MADVHISDHILYNILARLPQKSLLRFQCVSKHWNHLIKDPYLMKLRSNIRRMILLSHERRLLTTDDTTNLVVEVSSFLGPVDILGTFNGIVLLLVKNNTYIDNYYVHQLILYNPVTRVSKILPDSPSPAVLDNGSHYTFGFGYDTTTDDLNIVRFRSGYCYIHDKCDVFSFKKNSWENIQHTNIQEIQFRLRSVGKYLNGFLYWIGYSKLDEKLAIVALNVKDMLIIIYCTSNASLKKLNGTERLKGLNALCGDGIEYVESLSIRIGVWERRIGDARREEHGGRGWFASWEVSSGEGGSRYTNTGRVMEEFIKCGLNSEREIPPY</sequence>
<evidence type="ECO:0000259" key="1">
    <source>
        <dbReference type="SMART" id="SM00256"/>
    </source>
</evidence>
<dbReference type="OrthoDB" id="1093967at2759"/>